<gene>
    <name evidence="1" type="ORF">HMPREF9465_01296</name>
</gene>
<keyword evidence="2" id="KW-1185">Reference proteome</keyword>
<name>K1JLX7_9BURK</name>
<comment type="caution">
    <text evidence="1">The sequence shown here is derived from an EMBL/GenBank/DDBJ whole genome shotgun (WGS) entry which is preliminary data.</text>
</comment>
<organism evidence="1 2">
    <name type="scientific">Sutterella wadsworthensis 2_1_59BFAA</name>
    <dbReference type="NCBI Taxonomy" id="742823"/>
    <lineage>
        <taxon>Bacteria</taxon>
        <taxon>Pseudomonadati</taxon>
        <taxon>Pseudomonadota</taxon>
        <taxon>Betaproteobacteria</taxon>
        <taxon>Burkholderiales</taxon>
        <taxon>Sutterellaceae</taxon>
        <taxon>Sutterella</taxon>
    </lineage>
</organism>
<dbReference type="STRING" id="742823.HMPREF9465_01296"/>
<accession>K1JLX7</accession>
<evidence type="ECO:0000313" key="1">
    <source>
        <dbReference type="EMBL" id="EKB31191.1"/>
    </source>
</evidence>
<dbReference type="RefSeq" id="WP_005435275.1">
    <property type="nucleotide sequence ID" value="NZ_JH815516.1"/>
</dbReference>
<sequence>MAYSAFGINYDTAAKISAYGGDAETPAQPIWAEDTHQLWIVHGTGGKYRVAMASELASYLTTSTASATYLSKTDAGKTYLTQANASQTYLTQAAAGQTYLSKDDAASTYLGISAKAASAAVADRATSADSATTANSATTADSANSAASVPWTGVSGKPQLIPGTGDAGTIKTYETVVAATTVSDTSARAMSLASGGTLTVNNGSSNKAWITVVALAGTATITLGSSWSWSGSAPTLAKGLVTLAWYGTFGVATFTKFGS</sequence>
<dbReference type="AlphaFoldDB" id="K1JLX7"/>
<dbReference type="EMBL" id="ADMG01000031">
    <property type="protein sequence ID" value="EKB31191.1"/>
    <property type="molecule type" value="Genomic_DNA"/>
</dbReference>
<reference evidence="1 2" key="1">
    <citation type="submission" date="2012-05" db="EMBL/GenBank/DDBJ databases">
        <title>The Genome Sequence of Sutterella wadsworthensis 2_1_59BFAA.</title>
        <authorList>
            <consortium name="The Broad Institute Genome Sequencing Platform"/>
            <person name="Earl A."/>
            <person name="Ward D."/>
            <person name="Feldgarden M."/>
            <person name="Gevers D."/>
            <person name="Daigneault M."/>
            <person name="Strauss J."/>
            <person name="Allen-Vercoe E."/>
            <person name="Walker B."/>
            <person name="Young S.K."/>
            <person name="Zeng Q."/>
            <person name="Gargeya S."/>
            <person name="Fitzgerald M."/>
            <person name="Haas B."/>
            <person name="Abouelleil A."/>
            <person name="Alvarado L."/>
            <person name="Arachchi H.M."/>
            <person name="Berlin A.M."/>
            <person name="Chapman S.B."/>
            <person name="Goldberg J."/>
            <person name="Griggs A."/>
            <person name="Gujja S."/>
            <person name="Hansen M."/>
            <person name="Howarth C."/>
            <person name="Imamovic A."/>
            <person name="Larimer J."/>
            <person name="McCowen C."/>
            <person name="Montmayeur A."/>
            <person name="Murphy C."/>
            <person name="Neiman D."/>
            <person name="Pearson M."/>
            <person name="Priest M."/>
            <person name="Roberts A."/>
            <person name="Saif S."/>
            <person name="Shea T."/>
            <person name="Sisk P."/>
            <person name="Sykes S."/>
            <person name="Wortman J."/>
            <person name="Nusbaum C."/>
            <person name="Birren B."/>
        </authorList>
    </citation>
    <scope>NUCLEOTIDE SEQUENCE [LARGE SCALE GENOMIC DNA]</scope>
    <source>
        <strain evidence="1 2">2_1_59BFAA</strain>
    </source>
</reference>
<evidence type="ECO:0000313" key="2">
    <source>
        <dbReference type="Proteomes" id="UP000005835"/>
    </source>
</evidence>
<dbReference type="HOGENOM" id="CLU_1073351_0_0_4"/>
<protein>
    <submittedName>
        <fullName evidence="1">Uncharacterized protein</fullName>
    </submittedName>
</protein>
<proteinExistence type="predicted"/>
<dbReference type="Proteomes" id="UP000005835">
    <property type="component" value="Unassembled WGS sequence"/>
</dbReference>